<protein>
    <submittedName>
        <fullName evidence="1">Uncharacterized protein</fullName>
    </submittedName>
</protein>
<dbReference type="EMBL" id="CAJEWN010000005">
    <property type="protein sequence ID" value="CAD2126924.1"/>
    <property type="molecule type" value="Genomic_DNA"/>
</dbReference>
<proteinExistence type="predicted"/>
<dbReference type="AlphaFoldDB" id="A0A6V7TLK0"/>
<gene>
    <name evidence="1" type="ORF">MENT_LOCUS1726</name>
</gene>
<evidence type="ECO:0000313" key="1">
    <source>
        <dbReference type="EMBL" id="CAD2126924.1"/>
    </source>
</evidence>
<evidence type="ECO:0000313" key="2">
    <source>
        <dbReference type="Proteomes" id="UP000580250"/>
    </source>
</evidence>
<reference evidence="1 2" key="1">
    <citation type="submission" date="2020-08" db="EMBL/GenBank/DDBJ databases">
        <authorList>
            <person name="Koutsovoulos G."/>
            <person name="Danchin GJ E."/>
        </authorList>
    </citation>
    <scope>NUCLEOTIDE SEQUENCE [LARGE SCALE GENOMIC DNA]</scope>
</reference>
<dbReference type="Proteomes" id="UP000580250">
    <property type="component" value="Unassembled WGS sequence"/>
</dbReference>
<organism evidence="1 2">
    <name type="scientific">Meloidogyne enterolobii</name>
    <name type="common">Root-knot nematode worm</name>
    <name type="synonym">Meloidogyne mayaguensis</name>
    <dbReference type="NCBI Taxonomy" id="390850"/>
    <lineage>
        <taxon>Eukaryota</taxon>
        <taxon>Metazoa</taxon>
        <taxon>Ecdysozoa</taxon>
        <taxon>Nematoda</taxon>
        <taxon>Chromadorea</taxon>
        <taxon>Rhabditida</taxon>
        <taxon>Tylenchina</taxon>
        <taxon>Tylenchomorpha</taxon>
        <taxon>Tylenchoidea</taxon>
        <taxon>Meloidogynidae</taxon>
        <taxon>Meloidogyninae</taxon>
        <taxon>Meloidogyne</taxon>
    </lineage>
</organism>
<sequence length="157" mass="18329">MFARCSTSILNCNDIYFARIVYQSSKAALSKKEIERQKKALGNARVSSRITGKIRKWIRFLKAENSAIQNSVIETTKRFESKCPELSLSVLNSWYEAPEGVFVEFSFRKLESNQRWVGIPISDFRFPISDVFFPSDFRFPKFWKISDFRQFLGNISD</sequence>
<comment type="caution">
    <text evidence="1">The sequence shown here is derived from an EMBL/GenBank/DDBJ whole genome shotgun (WGS) entry which is preliminary data.</text>
</comment>
<accession>A0A6V7TLK0</accession>
<name>A0A6V7TLK0_MELEN</name>